<organism evidence="1 2">
    <name type="scientific">Luteimonas yindakuii</name>
    <dbReference type="NCBI Taxonomy" id="2565782"/>
    <lineage>
        <taxon>Bacteria</taxon>
        <taxon>Pseudomonadati</taxon>
        <taxon>Pseudomonadota</taxon>
        <taxon>Gammaproteobacteria</taxon>
        <taxon>Lysobacterales</taxon>
        <taxon>Lysobacteraceae</taxon>
        <taxon>Luteimonas</taxon>
    </lineage>
</organism>
<sequence>MPATPTNAHWTHTHRKPPMRPSAALLLAMALLALPAQALPPQLLRQLEALPPAERARVQQQARQWQQMPADRQQALRQRAVEWDALAPAVKQARRAAWETWQALPDADKARLRATAAVYARMSETQRHALTERYAELDAFERDGWRLGPVLGADWPQLHGLFALVPDDQRLALLAMLRTLDESARADLAMIAQRTPPEERDALRRRLLSMPAPARADWLRLQASPN</sequence>
<dbReference type="Pfam" id="PF11304">
    <property type="entry name" value="DUF3106"/>
    <property type="match status" value="1"/>
</dbReference>
<keyword evidence="2" id="KW-1185">Reference proteome</keyword>
<protein>
    <submittedName>
        <fullName evidence="1">DUF3106 domain-containing protein</fullName>
    </submittedName>
</protein>
<dbReference type="AlphaFoldDB" id="A0A4Z1R0C5"/>
<proteinExistence type="predicted"/>
<accession>A0A4Z1R0C5</accession>
<evidence type="ECO:0000313" key="1">
    <source>
        <dbReference type="EMBL" id="TKS53064.1"/>
    </source>
</evidence>
<gene>
    <name evidence="1" type="ORF">E4582_12765</name>
</gene>
<name>A0A4Z1R0C5_9GAMM</name>
<reference evidence="1 2" key="1">
    <citation type="submission" date="2019-01" db="EMBL/GenBank/DDBJ databases">
        <authorList>
            <person name="Zhang S."/>
        </authorList>
    </citation>
    <scope>NUCLEOTIDE SEQUENCE [LARGE SCALE GENOMIC DNA]</scope>
    <source>
        <strain evidence="1 2">1626</strain>
    </source>
</reference>
<dbReference type="InterPro" id="IPR021455">
    <property type="entry name" value="DUF3106"/>
</dbReference>
<comment type="caution">
    <text evidence="1">The sequence shown here is derived from an EMBL/GenBank/DDBJ whole genome shotgun (WGS) entry which is preliminary data.</text>
</comment>
<dbReference type="EMBL" id="SPUH01000002">
    <property type="protein sequence ID" value="TKS53064.1"/>
    <property type="molecule type" value="Genomic_DNA"/>
</dbReference>
<dbReference type="Proteomes" id="UP000298681">
    <property type="component" value="Unassembled WGS sequence"/>
</dbReference>
<evidence type="ECO:0000313" key="2">
    <source>
        <dbReference type="Proteomes" id="UP000298681"/>
    </source>
</evidence>
<dbReference type="OrthoDB" id="6054283at2"/>